<evidence type="ECO:0000256" key="1">
    <source>
        <dbReference type="SAM" id="Phobius"/>
    </source>
</evidence>
<keyword evidence="1" id="KW-0472">Membrane</keyword>
<protein>
    <submittedName>
        <fullName evidence="2">Uncharacterized protein</fullName>
    </submittedName>
</protein>
<keyword evidence="1" id="KW-1133">Transmembrane helix</keyword>
<reference evidence="2 3" key="1">
    <citation type="submission" date="2019-03" db="EMBL/GenBank/DDBJ databases">
        <title>Diversity and diversification of Nodularia spumigena cyanophages in the Baltic Sea.</title>
        <authorList>
            <person name="Sulcius S."/>
            <person name="Holmfeldt K."/>
            <person name="Simoliunas E."/>
        </authorList>
    </citation>
    <scope>NUCLEOTIDE SEQUENCE [LARGE SCALE GENOMIC DNA]</scope>
</reference>
<evidence type="ECO:0000313" key="3">
    <source>
        <dbReference type="Proteomes" id="UP000305794"/>
    </source>
</evidence>
<dbReference type="Proteomes" id="UP000305794">
    <property type="component" value="Segment"/>
</dbReference>
<gene>
    <name evidence="2" type="ORF">kac65v151_gp167</name>
</gene>
<proteinExistence type="predicted"/>
<evidence type="ECO:0000313" key="2">
    <source>
        <dbReference type="EMBL" id="QBQ73197.1"/>
    </source>
</evidence>
<keyword evidence="1" id="KW-0812">Transmembrane</keyword>
<name>A0A482MGZ4_9CAUD</name>
<keyword evidence="3" id="KW-1185">Reference proteome</keyword>
<feature type="transmembrane region" description="Helical" evidence="1">
    <location>
        <begin position="38"/>
        <end position="65"/>
    </location>
</feature>
<organism evidence="2 3">
    <name type="scientific">Nodularia phage vB_NspS-kac65v151</name>
    <dbReference type="NCBI Taxonomy" id="2557579"/>
    <lineage>
        <taxon>Viruses</taxon>
        <taxon>Duplodnaviria</taxon>
        <taxon>Heunggongvirae</taxon>
        <taxon>Uroviricota</taxon>
        <taxon>Caudoviricetes</taxon>
        <taxon>Ravarandavirus</taxon>
        <taxon>Ravarandavirus kac65v151</taxon>
    </lineage>
</organism>
<accession>A0A482MGZ4</accession>
<sequence>MLAPLIDFLYLLAELITKSHDNYWYFLFGHYLHDSVPVAFFIASVDIFLVLTILVMALLIINCFLEILFLHDSQ</sequence>
<dbReference type="EMBL" id="MK605242">
    <property type="protein sequence ID" value="QBQ73197.1"/>
    <property type="molecule type" value="Genomic_DNA"/>
</dbReference>